<name>A0A1F7FEZ1_UNCRA</name>
<gene>
    <name evidence="1" type="ORF">A2519_10380</name>
</gene>
<proteinExistence type="predicted"/>
<accession>A0A1F7FEZ1</accession>
<comment type="caution">
    <text evidence="1">The sequence shown here is derived from an EMBL/GenBank/DDBJ whole genome shotgun (WGS) entry which is preliminary data.</text>
</comment>
<dbReference type="InterPro" id="IPR050789">
    <property type="entry name" value="Diverse_Enzym_Activities"/>
</dbReference>
<dbReference type="SUPFAM" id="SSF56601">
    <property type="entry name" value="beta-lactamase/transpeptidase-like"/>
    <property type="match status" value="1"/>
</dbReference>
<dbReference type="Gene3D" id="3.40.710.10">
    <property type="entry name" value="DD-peptidase/beta-lactamase superfamily"/>
    <property type="match status" value="1"/>
</dbReference>
<protein>
    <submittedName>
        <fullName evidence="1">Uncharacterized protein</fullName>
    </submittedName>
</protein>
<dbReference type="PANTHER" id="PTHR43283:SF7">
    <property type="entry name" value="BETA-LACTAMASE-RELATED DOMAIN-CONTAINING PROTEIN"/>
    <property type="match status" value="1"/>
</dbReference>
<dbReference type="EMBL" id="MFYX01000064">
    <property type="protein sequence ID" value="OGK05067.1"/>
    <property type="molecule type" value="Genomic_DNA"/>
</dbReference>
<dbReference type="Proteomes" id="UP000179243">
    <property type="component" value="Unassembled WGS sequence"/>
</dbReference>
<evidence type="ECO:0000313" key="2">
    <source>
        <dbReference type="Proteomes" id="UP000179243"/>
    </source>
</evidence>
<dbReference type="AlphaFoldDB" id="A0A1F7FEZ1"/>
<dbReference type="InterPro" id="IPR012338">
    <property type="entry name" value="Beta-lactam/transpept-like"/>
</dbReference>
<sequence>MKTILIILVLVLSQAALCAGVFPGSAWQSRRPIDAGLDSLKLVQIQNYLGGRGCIVRNGYMVYTWGNQSQRTDVASACKPWFSTFLFKAVEDGKLSSVDEKVVNYWSCLNDLNASLGYKDRNITFRHMANQISCYGVHEAPGTAFDYNDWQMALFWDILFTHVYGATYSTVDATVLHPLLTDIMQCQDNPTMMAFGTGDRPGRVGVSVRDFARFGLLYLNKGNWNGTQIMSEANAVKAVTEPLPNSIPRTTGQAASMCSDRRTIGSGTIPDNQTDHNGSYSWLWWLNGTDRNGYKVWPDAPDDVAACLGHANGKRGMCFIPSMGIVMSWNDTKLDQYPAGPPHPLNTALEYLVQADANSTAPGTPQGFGAISSETPAIHIFPNPFNPEVTIVTRIQSNLPARVEMCDIAGRYIATLRLENNTAVWNAGDNPSGTYIARMVQGGNSVSRMVTLRK</sequence>
<dbReference type="NCBIfam" id="TIGR04183">
    <property type="entry name" value="Por_Secre_tail"/>
    <property type="match status" value="1"/>
</dbReference>
<dbReference type="PANTHER" id="PTHR43283">
    <property type="entry name" value="BETA-LACTAMASE-RELATED"/>
    <property type="match status" value="1"/>
</dbReference>
<organism evidence="1 2">
    <name type="scientific">Candidatus Raymondbacteria bacterium RIFOXYD12_FULL_49_13</name>
    <dbReference type="NCBI Taxonomy" id="1817890"/>
    <lineage>
        <taxon>Bacteria</taxon>
        <taxon>Raymondiibacteriota</taxon>
    </lineage>
</organism>
<reference evidence="1 2" key="1">
    <citation type="journal article" date="2016" name="Nat. Commun.">
        <title>Thousands of microbial genomes shed light on interconnected biogeochemical processes in an aquifer system.</title>
        <authorList>
            <person name="Anantharaman K."/>
            <person name="Brown C.T."/>
            <person name="Hug L.A."/>
            <person name="Sharon I."/>
            <person name="Castelle C.J."/>
            <person name="Probst A.J."/>
            <person name="Thomas B.C."/>
            <person name="Singh A."/>
            <person name="Wilkins M.J."/>
            <person name="Karaoz U."/>
            <person name="Brodie E.L."/>
            <person name="Williams K.H."/>
            <person name="Hubbard S.S."/>
            <person name="Banfield J.F."/>
        </authorList>
    </citation>
    <scope>NUCLEOTIDE SEQUENCE [LARGE SCALE GENOMIC DNA]</scope>
</reference>
<dbReference type="InterPro" id="IPR026444">
    <property type="entry name" value="Secre_tail"/>
</dbReference>
<evidence type="ECO:0000313" key="1">
    <source>
        <dbReference type="EMBL" id="OGK05067.1"/>
    </source>
</evidence>